<feature type="region of interest" description="Disordered" evidence="1">
    <location>
        <begin position="338"/>
        <end position="370"/>
    </location>
</feature>
<evidence type="ECO:0000313" key="3">
    <source>
        <dbReference type="EMBL" id="KAK5982659.1"/>
    </source>
</evidence>
<protein>
    <submittedName>
        <fullName evidence="3">DB module</fullName>
    </submittedName>
</protein>
<feature type="chain" id="PRO_5042925754" evidence="2">
    <location>
        <begin position="17"/>
        <end position="507"/>
    </location>
</feature>
<accession>A0AAN8FSH3</accession>
<feature type="compositionally biased region" description="Low complexity" evidence="1">
    <location>
        <begin position="389"/>
        <end position="421"/>
    </location>
</feature>
<gene>
    <name evidence="3" type="ORF">GCK32_007549</name>
</gene>
<evidence type="ECO:0000313" key="4">
    <source>
        <dbReference type="Proteomes" id="UP001331761"/>
    </source>
</evidence>
<dbReference type="EMBL" id="WIXE01004868">
    <property type="protein sequence ID" value="KAK5982659.1"/>
    <property type="molecule type" value="Genomic_DNA"/>
</dbReference>
<proteinExistence type="predicted"/>
<keyword evidence="2" id="KW-0732">Signal</keyword>
<dbReference type="AlphaFoldDB" id="A0AAN8FSH3"/>
<organism evidence="3 4">
    <name type="scientific">Trichostrongylus colubriformis</name>
    <name type="common">Black scour worm</name>
    <dbReference type="NCBI Taxonomy" id="6319"/>
    <lineage>
        <taxon>Eukaryota</taxon>
        <taxon>Metazoa</taxon>
        <taxon>Ecdysozoa</taxon>
        <taxon>Nematoda</taxon>
        <taxon>Chromadorea</taxon>
        <taxon>Rhabditida</taxon>
        <taxon>Rhabditina</taxon>
        <taxon>Rhabditomorpha</taxon>
        <taxon>Strongyloidea</taxon>
        <taxon>Trichostrongylidae</taxon>
        <taxon>Trichostrongylus</taxon>
    </lineage>
</organism>
<evidence type="ECO:0000256" key="1">
    <source>
        <dbReference type="SAM" id="MobiDB-lite"/>
    </source>
</evidence>
<name>A0AAN8FSH3_TRICO</name>
<feature type="region of interest" description="Disordered" evidence="1">
    <location>
        <begin position="389"/>
        <end position="426"/>
    </location>
</feature>
<feature type="signal peptide" evidence="2">
    <location>
        <begin position="1"/>
        <end position="16"/>
    </location>
</feature>
<feature type="compositionally biased region" description="Low complexity" evidence="1">
    <location>
        <begin position="351"/>
        <end position="370"/>
    </location>
</feature>
<evidence type="ECO:0000256" key="2">
    <source>
        <dbReference type="SAM" id="SignalP"/>
    </source>
</evidence>
<reference evidence="3 4" key="1">
    <citation type="submission" date="2019-10" db="EMBL/GenBank/DDBJ databases">
        <title>Assembly and Annotation for the nematode Trichostrongylus colubriformis.</title>
        <authorList>
            <person name="Martin J."/>
        </authorList>
    </citation>
    <scope>NUCLEOTIDE SEQUENCE [LARGE SCALE GENOMIC DNA]</scope>
    <source>
        <strain evidence="3">G859</strain>
        <tissue evidence="3">Whole worm</tissue>
    </source>
</reference>
<comment type="caution">
    <text evidence="3">The sequence shown here is derived from an EMBL/GenBank/DDBJ whole genome shotgun (WGS) entry which is preliminary data.</text>
</comment>
<dbReference type="PANTHER" id="PTHR21679">
    <property type="entry name" value="DOMAIN OF UNKNOWN FUNCTION DB DOMAIN-CONTAINING PROTEIN-RELATED"/>
    <property type="match status" value="1"/>
</dbReference>
<keyword evidence="4" id="KW-1185">Reference proteome</keyword>
<dbReference type="PANTHER" id="PTHR21679:SF6">
    <property type="entry name" value="DOMAIN OF UNKNOWN FUNCTION DB DOMAIN-CONTAINING PROTEIN"/>
    <property type="match status" value="1"/>
</dbReference>
<dbReference type="Proteomes" id="UP001331761">
    <property type="component" value="Unassembled WGS sequence"/>
</dbReference>
<sequence length="507" mass="56038">MKTLWVLVALLGTSIADLPSCERARCSHCEVIFIAKMCQKTCDACPKTITGTNEVKYYQQDNRLPLGNYQQGNKELYEGIKLQNSVRKSPLGVSAPKQAGVTTETLSQAPREVRFQQPYHNVQLAAPQTQVPLIQYPQQQQQQYTTGVSTLAPLLPALRPTDINTQLAQRPADLAQPLSEYNNNGAQGGFPSLQQFQIPAPVQTPYYNTNQNPYSQPTATFAQPAAYQQQAAQPSQTSTLQYPPQPAASPLMSLFQPPIQQTGTGSTTSLLDPLGLFNFGAMSQLGQPVSTTPFPFAPLQPGFGVTPVTSQQSLQPAQGSFFGQPQQLQYDQQYQGNYNQQTHPNMQSYPGQQQQQQQQQQQPHIPAAGQQQYQNVYGQQNTNYNLPQQQRVPQQANQQQAQTYRVNQPQAQQPRYQQQPLNPLPRTPISSSIDAAPINVHKYVDGKGAVPAVPPHQCPRQPGWLPCITKQQANERFNSCCARLGDGCTPLCNYDAPLATVCNYSSR</sequence>